<sequence>MKRSKINSEIRHMEELIQEHGFEIPPFCKWTPEEWNNKGSEYDEIRDNMLGWDITDYGLGKFDEIGFSLITIRNGNLKMDKYTKTYAEKLLVVKEGQMAPMHFHWNKMEDIINRGGGNVLITVYNSTEDGKFADTDVTVNCDGHEYTVPAGTQIKLTPGESITIYPYMYHDFHVEEGSGDVLLGEVSMCNDDENDNRFYEPIGRFPEIEEDEKPYRLLCTEYPKAK</sequence>
<name>A0A564WYV1_9FIRM</name>
<dbReference type="GO" id="GO:0047828">
    <property type="term" value="F:D-lyxose ketol-isomerase activity"/>
    <property type="evidence" value="ECO:0007669"/>
    <property type="project" value="UniProtKB-EC"/>
</dbReference>
<evidence type="ECO:0000256" key="6">
    <source>
        <dbReference type="ARBA" id="ARBA00044907"/>
    </source>
</evidence>
<gene>
    <name evidence="9" type="ORF">BWLFYP14_03176</name>
</gene>
<dbReference type="GO" id="GO:0046872">
    <property type="term" value="F:metal ion binding"/>
    <property type="evidence" value="ECO:0007669"/>
    <property type="project" value="UniProtKB-KW"/>
</dbReference>
<dbReference type="RefSeq" id="WP_008706032.1">
    <property type="nucleotide sequence ID" value="NZ_CABHOF010000076.1"/>
</dbReference>
<proteinExistence type="inferred from homology"/>
<comment type="catalytic activity">
    <reaction evidence="6">
        <text>D-lyxose = D-xylulose</text>
        <dbReference type="Rhea" id="RHEA:14201"/>
        <dbReference type="ChEBI" id="CHEBI:16789"/>
        <dbReference type="ChEBI" id="CHEBI:17140"/>
        <dbReference type="EC" id="5.3.1.15"/>
    </reaction>
</comment>
<dbReference type="AlphaFoldDB" id="A0A564WYV1"/>
<dbReference type="InterPro" id="IPR014710">
    <property type="entry name" value="RmlC-like_jellyroll"/>
</dbReference>
<reference evidence="9 10" key="1">
    <citation type="submission" date="2019-07" db="EMBL/GenBank/DDBJ databases">
        <authorList>
            <person name="Chang H.-W."/>
            <person name="Raman A."/>
            <person name="Venkatesh S."/>
            <person name="Gehrig J."/>
        </authorList>
    </citation>
    <scope>NUCLEOTIDE SEQUENCE [LARGE SCALE GENOMIC DNA]</scope>
    <source>
        <strain evidence="9">Blautia_wexlerae_LFYP_14</strain>
    </source>
</reference>
<evidence type="ECO:0000313" key="9">
    <source>
        <dbReference type="EMBL" id="VUX66900.1"/>
    </source>
</evidence>
<evidence type="ECO:0000256" key="7">
    <source>
        <dbReference type="ARBA" id="ARBA00044951"/>
    </source>
</evidence>
<dbReference type="InterPro" id="IPR010864">
    <property type="entry name" value="D-lyxose_isomer"/>
</dbReference>
<keyword evidence="10" id="KW-1185">Reference proteome</keyword>
<keyword evidence="4" id="KW-0413">Isomerase</keyword>
<evidence type="ECO:0000256" key="4">
    <source>
        <dbReference type="ARBA" id="ARBA00023235"/>
    </source>
</evidence>
<keyword evidence="2" id="KW-0479">Metal-binding</keyword>
<evidence type="ECO:0000256" key="5">
    <source>
        <dbReference type="ARBA" id="ARBA00023277"/>
    </source>
</evidence>
<evidence type="ECO:0000256" key="8">
    <source>
        <dbReference type="ARBA" id="ARBA00044972"/>
    </source>
</evidence>
<dbReference type="Pfam" id="PF07385">
    <property type="entry name" value="Lyx_isomer"/>
    <property type="match status" value="1"/>
</dbReference>
<comment type="cofactor">
    <cofactor evidence="1">
        <name>Mn(2+)</name>
        <dbReference type="ChEBI" id="CHEBI:29035"/>
    </cofactor>
</comment>
<evidence type="ECO:0000313" key="10">
    <source>
        <dbReference type="Proteomes" id="UP000366766"/>
    </source>
</evidence>
<comment type="similarity">
    <text evidence="7">Belongs to the D-lyxose ketol-isomerase family.</text>
</comment>
<dbReference type="EC" id="5.3.1.15" evidence="8"/>
<evidence type="ECO:0000256" key="3">
    <source>
        <dbReference type="ARBA" id="ARBA00023211"/>
    </source>
</evidence>
<dbReference type="InterPro" id="IPR047581">
    <property type="entry name" value="EcSI_cupin"/>
</dbReference>
<accession>A0A564WYV1</accession>
<evidence type="ECO:0000256" key="2">
    <source>
        <dbReference type="ARBA" id="ARBA00022723"/>
    </source>
</evidence>
<evidence type="ECO:0000256" key="1">
    <source>
        <dbReference type="ARBA" id="ARBA00001936"/>
    </source>
</evidence>
<dbReference type="CDD" id="cd20309">
    <property type="entry name" value="cupin_EcSI"/>
    <property type="match status" value="1"/>
</dbReference>
<dbReference type="Gene3D" id="2.60.120.10">
    <property type="entry name" value="Jelly Rolls"/>
    <property type="match status" value="1"/>
</dbReference>
<keyword evidence="5" id="KW-0119">Carbohydrate metabolism</keyword>
<keyword evidence="3" id="KW-0464">Manganese</keyword>
<dbReference type="EMBL" id="CABHOF010000076">
    <property type="protein sequence ID" value="VUX66900.1"/>
    <property type="molecule type" value="Genomic_DNA"/>
</dbReference>
<dbReference type="Proteomes" id="UP000366766">
    <property type="component" value="Unassembled WGS sequence"/>
</dbReference>
<organism evidence="9 10">
    <name type="scientific">Blautia wexlerae</name>
    <dbReference type="NCBI Taxonomy" id="418240"/>
    <lineage>
        <taxon>Bacteria</taxon>
        <taxon>Bacillati</taxon>
        <taxon>Bacillota</taxon>
        <taxon>Clostridia</taxon>
        <taxon>Lachnospirales</taxon>
        <taxon>Lachnospiraceae</taxon>
        <taxon>Blautia</taxon>
    </lineage>
</organism>
<protein>
    <recommendedName>
        <fullName evidence="8">D-lyxose ketol-isomerase</fullName>
        <ecNumber evidence="8">5.3.1.15</ecNumber>
    </recommendedName>
</protein>